<protein>
    <submittedName>
        <fullName evidence="2">Uncharacterized protein</fullName>
    </submittedName>
</protein>
<organism evidence="2 3">
    <name type="scientific">Polyangium fumosum</name>
    <dbReference type="NCBI Taxonomy" id="889272"/>
    <lineage>
        <taxon>Bacteria</taxon>
        <taxon>Pseudomonadati</taxon>
        <taxon>Myxococcota</taxon>
        <taxon>Polyangia</taxon>
        <taxon>Polyangiales</taxon>
        <taxon>Polyangiaceae</taxon>
        <taxon>Polyangium</taxon>
    </lineage>
</organism>
<dbReference type="RefSeq" id="WP_136930595.1">
    <property type="nucleotide sequence ID" value="NZ_SSMQ01000019.1"/>
</dbReference>
<feature type="transmembrane region" description="Helical" evidence="1">
    <location>
        <begin position="110"/>
        <end position="127"/>
    </location>
</feature>
<comment type="caution">
    <text evidence="2">The sequence shown here is derived from an EMBL/GenBank/DDBJ whole genome shotgun (WGS) entry which is preliminary data.</text>
</comment>
<keyword evidence="1" id="KW-0812">Transmembrane</keyword>
<reference evidence="2 3" key="1">
    <citation type="submission" date="2019-04" db="EMBL/GenBank/DDBJ databases">
        <authorList>
            <person name="Li Y."/>
            <person name="Wang J."/>
        </authorList>
    </citation>
    <scope>NUCLEOTIDE SEQUENCE [LARGE SCALE GENOMIC DNA]</scope>
    <source>
        <strain evidence="2 3">DSM 14668</strain>
    </source>
</reference>
<dbReference type="Proteomes" id="UP000309215">
    <property type="component" value="Unassembled WGS sequence"/>
</dbReference>
<evidence type="ECO:0000313" key="3">
    <source>
        <dbReference type="Proteomes" id="UP000309215"/>
    </source>
</evidence>
<feature type="transmembrane region" description="Helical" evidence="1">
    <location>
        <begin position="47"/>
        <end position="65"/>
    </location>
</feature>
<feature type="transmembrane region" description="Helical" evidence="1">
    <location>
        <begin position="251"/>
        <end position="269"/>
    </location>
</feature>
<accession>A0A4U1JCC0</accession>
<gene>
    <name evidence="2" type="ORF">E8A74_19755</name>
</gene>
<dbReference type="AlphaFoldDB" id="A0A4U1JCC0"/>
<keyword evidence="1" id="KW-0472">Membrane</keyword>
<feature type="transmembrane region" description="Helical" evidence="1">
    <location>
        <begin position="15"/>
        <end position="35"/>
    </location>
</feature>
<evidence type="ECO:0000313" key="2">
    <source>
        <dbReference type="EMBL" id="TKD06455.1"/>
    </source>
</evidence>
<dbReference type="EMBL" id="SSMQ01000019">
    <property type="protein sequence ID" value="TKD06455.1"/>
    <property type="molecule type" value="Genomic_DNA"/>
</dbReference>
<keyword evidence="3" id="KW-1185">Reference proteome</keyword>
<feature type="transmembrane region" description="Helical" evidence="1">
    <location>
        <begin position="185"/>
        <end position="203"/>
    </location>
</feature>
<keyword evidence="1" id="KW-1133">Transmembrane helix</keyword>
<feature type="transmembrane region" description="Helical" evidence="1">
    <location>
        <begin position="210"/>
        <end position="231"/>
    </location>
</feature>
<evidence type="ECO:0000256" key="1">
    <source>
        <dbReference type="SAM" id="Phobius"/>
    </source>
</evidence>
<name>A0A4U1JCC0_9BACT</name>
<feature type="transmembrane region" description="Helical" evidence="1">
    <location>
        <begin position="72"/>
        <end position="90"/>
    </location>
</feature>
<dbReference type="OrthoDB" id="9821261at2"/>
<proteinExistence type="predicted"/>
<sequence>MRHHNLASPPRDLLWLRRLFTIFVVLGVYSAARAWRTPDAGGPPFDMLYHLVLLPLMGGACVAAWRGHFRTFVLLAIVDRAISGFGALLYFLRMALPSSMFYSTKHPDYLAWNFLCVALSTTLLIYLSRKYPPDVQALSGRAPIALRVLQGGLLLVAAAIAIDIAPELRRHVTEESPHGHSCSWFLAQALVAVLLGCAFLAGVRKKWSTFVSLGLIGSTLTAFFNFTHLIMDSYQDEAYGTAYDPLYLSRNLPVFAFALFSVVYLARRFPPRITAPSKPSAAGRPSPAAD</sequence>
<feature type="transmembrane region" description="Helical" evidence="1">
    <location>
        <begin position="148"/>
        <end position="165"/>
    </location>
</feature>